<dbReference type="AlphaFoldDB" id="A0A9E7DDC4"/>
<dbReference type="Proteomes" id="UP000830236">
    <property type="component" value="Chromosome"/>
</dbReference>
<name>A0A9E7DDC4_9ACTO</name>
<protein>
    <submittedName>
        <fullName evidence="2">Uncharacterized protein</fullName>
    </submittedName>
</protein>
<feature type="region of interest" description="Disordered" evidence="1">
    <location>
        <begin position="63"/>
        <end position="91"/>
    </location>
</feature>
<sequence length="91" mass="9927">MGLSAASPDLGFDTSSLGIARSPYSPYSPYTPASAQIEIVSEEKFTGGVDLLAQREKSAKNQAWARRRTATPDTATEIYRMDTAPIETEER</sequence>
<organism evidence="2 3">
    <name type="scientific">Actinomyces graevenitzii</name>
    <dbReference type="NCBI Taxonomy" id="55565"/>
    <lineage>
        <taxon>Bacteria</taxon>
        <taxon>Bacillati</taxon>
        <taxon>Actinomycetota</taxon>
        <taxon>Actinomycetes</taxon>
        <taxon>Actinomycetales</taxon>
        <taxon>Actinomycetaceae</taxon>
        <taxon>Actinomyces</taxon>
    </lineage>
</organism>
<accession>A0A9E7DDC4</accession>
<dbReference type="EMBL" id="CP097095">
    <property type="protein sequence ID" value="UQF80220.1"/>
    <property type="molecule type" value="Genomic_DNA"/>
</dbReference>
<evidence type="ECO:0000256" key="1">
    <source>
        <dbReference type="SAM" id="MobiDB-lite"/>
    </source>
</evidence>
<proteinExistence type="predicted"/>
<evidence type="ECO:0000313" key="2">
    <source>
        <dbReference type="EMBL" id="UQF80220.1"/>
    </source>
</evidence>
<dbReference type="KEGG" id="agh:M3I41_02785"/>
<evidence type="ECO:0000313" key="3">
    <source>
        <dbReference type="Proteomes" id="UP000830236"/>
    </source>
</evidence>
<reference evidence="2" key="1">
    <citation type="submission" date="2022-05" db="EMBL/GenBank/DDBJ databases">
        <title>Using nanopore sequencing to obtain complete genomes from saliva samples.</title>
        <authorList>
            <person name="Baker J.L."/>
        </authorList>
    </citation>
    <scope>NUCLEOTIDE SEQUENCE</scope>
    <source>
        <strain evidence="2">JCVI-JB-Ag32</strain>
    </source>
</reference>
<gene>
    <name evidence="2" type="ORF">M3I41_02785</name>
</gene>